<dbReference type="GO" id="GO:0005737">
    <property type="term" value="C:cytoplasm"/>
    <property type="evidence" value="ECO:0007669"/>
    <property type="project" value="UniProtKB-SubCell"/>
</dbReference>
<protein>
    <recommendedName>
        <fullName evidence="4 10">2-(3-amino-3-carboxypropyl)histidine synthase subunit 2</fullName>
    </recommendedName>
</protein>
<dbReference type="SFLD" id="SFLDF00408">
    <property type="entry name" value="Diphthamide_biosynthesis_famil"/>
    <property type="match status" value="1"/>
</dbReference>
<evidence type="ECO:0000256" key="9">
    <source>
        <dbReference type="ARBA" id="ARBA00054092"/>
    </source>
</evidence>
<dbReference type="SFLD" id="SFLDG01121">
    <property type="entry name" value="Diphthamide_biosynthesis"/>
    <property type="match status" value="1"/>
</dbReference>
<dbReference type="SFLD" id="SFLDS00032">
    <property type="entry name" value="Radical_SAM_3-amino-3-carboxyp"/>
    <property type="match status" value="1"/>
</dbReference>
<evidence type="ECO:0000313" key="11">
    <source>
        <dbReference type="EMBL" id="KAJ3176864.1"/>
    </source>
</evidence>
<evidence type="ECO:0000313" key="12">
    <source>
        <dbReference type="Proteomes" id="UP001212152"/>
    </source>
</evidence>
<evidence type="ECO:0000256" key="5">
    <source>
        <dbReference type="ARBA" id="ARBA00022723"/>
    </source>
</evidence>
<proteinExistence type="inferred from homology"/>
<dbReference type="InterPro" id="IPR010014">
    <property type="entry name" value="DHP2"/>
</dbReference>
<dbReference type="GO" id="GO:0090560">
    <property type="term" value="F:2-(3-amino-3-carboxypropyl)histidine synthase activity"/>
    <property type="evidence" value="ECO:0007669"/>
    <property type="project" value="InterPro"/>
</dbReference>
<dbReference type="InterPro" id="IPR042265">
    <property type="entry name" value="DPH1/DPH2_3"/>
</dbReference>
<dbReference type="EMBL" id="JADGJQ010000037">
    <property type="protein sequence ID" value="KAJ3176864.1"/>
    <property type="molecule type" value="Genomic_DNA"/>
</dbReference>
<comment type="caution">
    <text evidence="11">The sequence shown here is derived from an EMBL/GenBank/DDBJ whole genome shotgun (WGS) entry which is preliminary data.</text>
</comment>
<comment type="pathway">
    <text evidence="2 10">Protein modification; peptidyl-diphthamide biosynthesis.</text>
</comment>
<dbReference type="GO" id="GO:0051536">
    <property type="term" value="F:iron-sulfur cluster binding"/>
    <property type="evidence" value="ECO:0007669"/>
    <property type="project" value="UniProtKB-KW"/>
</dbReference>
<comment type="subunit">
    <text evidence="8">Component of the 2-(3-amino-3-carboxypropyl)histidine synthase complex composed of DPH1, DPH2, DPH3 and a NADH-dependent reductase, predominantly CBR1.</text>
</comment>
<dbReference type="FunFam" id="3.40.50.11840:FF:000002">
    <property type="entry name" value="2-(3-amino-3-carboxypropyl)histidine synthase subunit 2"/>
    <property type="match status" value="1"/>
</dbReference>
<gene>
    <name evidence="11" type="primary">DPH2</name>
    <name evidence="11" type="ORF">HDU87_004796</name>
</gene>
<evidence type="ECO:0000256" key="8">
    <source>
        <dbReference type="ARBA" id="ARBA00034128"/>
    </source>
</evidence>
<dbReference type="GO" id="GO:0017183">
    <property type="term" value="P:protein histidyl modification to diphthamide"/>
    <property type="evidence" value="ECO:0007669"/>
    <property type="project" value="InterPro"/>
</dbReference>
<accession>A0AAD5XM70</accession>
<evidence type="ECO:0000256" key="1">
    <source>
        <dbReference type="ARBA" id="ARBA00001966"/>
    </source>
</evidence>
<dbReference type="NCBIfam" id="TIGR00272">
    <property type="entry name" value="DPH2"/>
    <property type="match status" value="1"/>
</dbReference>
<keyword evidence="6 10" id="KW-0408">Iron</keyword>
<evidence type="ECO:0000256" key="6">
    <source>
        <dbReference type="ARBA" id="ARBA00023004"/>
    </source>
</evidence>
<comment type="subcellular location">
    <subcellularLocation>
        <location evidence="10">Cytoplasm</location>
    </subcellularLocation>
</comment>
<comment type="similarity">
    <text evidence="3 10">Belongs to the DPH1/DPH2 family. DPH2 subfamily.</text>
</comment>
<evidence type="ECO:0000256" key="3">
    <source>
        <dbReference type="ARBA" id="ARBA00006179"/>
    </source>
</evidence>
<reference evidence="11" key="1">
    <citation type="submission" date="2020-05" db="EMBL/GenBank/DDBJ databases">
        <title>Phylogenomic resolution of chytrid fungi.</title>
        <authorList>
            <person name="Stajich J.E."/>
            <person name="Amses K."/>
            <person name="Simmons R."/>
            <person name="Seto K."/>
            <person name="Myers J."/>
            <person name="Bonds A."/>
            <person name="Quandt C.A."/>
            <person name="Barry K."/>
            <person name="Liu P."/>
            <person name="Grigoriev I."/>
            <person name="Longcore J.E."/>
            <person name="James T.Y."/>
        </authorList>
    </citation>
    <scope>NUCLEOTIDE SEQUENCE</scope>
    <source>
        <strain evidence="11">JEL0379</strain>
    </source>
</reference>
<comment type="function">
    <text evidence="10">Required for the first step of diphthamide biosynthesis, a post-translational modification of histidine which occurs in elongation factor 2. DPH1 and DPH2 transfer a 3-amino-3-carboxypropyl (ACP) group from S-adenosyl-L-methionine (SAM) to a histidine residue, the reaction is assisted by a reduction system comprising DPH3 and a NADH-dependent reductase. Facilitates the reduction of the catalytic iron-sulfur cluster found in the DPH1 subunit.</text>
</comment>
<dbReference type="InterPro" id="IPR016435">
    <property type="entry name" value="DPH1/DPH2"/>
</dbReference>
<organism evidence="11 12">
    <name type="scientific">Geranomyces variabilis</name>
    <dbReference type="NCBI Taxonomy" id="109894"/>
    <lineage>
        <taxon>Eukaryota</taxon>
        <taxon>Fungi</taxon>
        <taxon>Fungi incertae sedis</taxon>
        <taxon>Chytridiomycota</taxon>
        <taxon>Chytridiomycota incertae sedis</taxon>
        <taxon>Chytridiomycetes</taxon>
        <taxon>Spizellomycetales</taxon>
        <taxon>Powellomycetaceae</taxon>
        <taxon>Geranomyces</taxon>
    </lineage>
</organism>
<dbReference type="Gene3D" id="3.40.50.11860">
    <property type="entry name" value="Diphthamide synthesis DPH1/DPH2 domain 3"/>
    <property type="match status" value="1"/>
</dbReference>
<keyword evidence="7 10" id="KW-0411">Iron-sulfur</keyword>
<dbReference type="Proteomes" id="UP001212152">
    <property type="component" value="Unassembled WGS sequence"/>
</dbReference>
<keyword evidence="5 10" id="KW-0479">Metal-binding</keyword>
<dbReference type="InterPro" id="IPR042263">
    <property type="entry name" value="DPH1/DPH2_1"/>
</dbReference>
<comment type="function">
    <text evidence="9">Required for the first step of diphthamide biosynthesis, a post-translational modification of histidine which occurs in elongation factor 2. DPH1 and DPH2 transfer a 3-amino-3-carboxypropyl (ACP) group from S-adenosyl-L-methionine (SAM) to a histidine residue, the reaction is assisted by a reduction system comprising DPH3 and a NADH-dependent reductase, predominantly CBR1. Facilitates the reduction of the catalytic iron-sulfur cluster found in the DPH1 subunit.</text>
</comment>
<sequence length="578" mass="62383">MTAPLNGPTTFADDGSSVLQRTIAVPEADKALHPCSSLEDLLKSYDIDRTVQHILSNQCSKIALQFPDDLLVDAAEVSTIIKSRTGKDVYILADTTFGSCCVDEIAAEHALVDLVIHYGRACLSPTSRLPVLYVFPKAEIDLAHASDVFQSVFTGPRDQPILLLADVMYQHCVSDFAAAVRACGYTNVVESSIVHDFYDPRAAKGKPSRCCGGPPVACCGGQSMASPCASSVCGTEKSDTGCGGQSANDDLRSALATDMPEAIPQLKQHINRGGREYQLEENTTIGDYALVYIGPESLSLTNLVLTHNQCEIFSYDPVTRQSRNEKTGAGRLLMRRYFMVQKAKDAEVLGIVVGTLGAANYLSVISHVQRLIQAAGKKSYIIAVGKPNVAKLANFLEIDCFVLVACSENSLLDSREFLKPLVTPFELEMALVDGRDWTGEYITDLSLLDPRLEAGVQETVAAKADRAQKVAAHDGDASDEEPYYSLVTGTYKQASSSILRAPVDSTLEIENGVNQLVLRDQNGALTATSMSSAGARFLNEKRTFRGLEPQIGQTDVVRAVEGRRGIARGYADGEGKHI</sequence>
<name>A0AAD5XM70_9FUNG</name>
<dbReference type="PANTHER" id="PTHR10762">
    <property type="entry name" value="DIPHTHAMIDE BIOSYNTHESIS PROTEIN"/>
    <property type="match status" value="1"/>
</dbReference>
<dbReference type="Pfam" id="PF01866">
    <property type="entry name" value="Diphthamide_syn"/>
    <property type="match status" value="2"/>
</dbReference>
<dbReference type="FunFam" id="3.40.50.11860:FF:000001">
    <property type="entry name" value="2-(3-amino-3-carboxypropyl)histidine synthase subunit 2"/>
    <property type="match status" value="1"/>
</dbReference>
<comment type="cofactor">
    <cofactor evidence="1">
        <name>[4Fe-4S] cluster</name>
        <dbReference type="ChEBI" id="CHEBI:49883"/>
    </cofactor>
</comment>
<keyword evidence="12" id="KW-1185">Reference proteome</keyword>
<evidence type="ECO:0000256" key="4">
    <source>
        <dbReference type="ARBA" id="ARBA00021914"/>
    </source>
</evidence>
<dbReference type="NCBIfam" id="TIGR00322">
    <property type="entry name" value="diphth2_R"/>
    <property type="match status" value="2"/>
</dbReference>
<evidence type="ECO:0000256" key="2">
    <source>
        <dbReference type="ARBA" id="ARBA00005156"/>
    </source>
</evidence>
<dbReference type="PANTHER" id="PTHR10762:SF2">
    <property type="entry name" value="2-(3-AMINO-3-CARBOXYPROPYL)HISTIDINE SYNTHASE SUBUNIT 2"/>
    <property type="match status" value="1"/>
</dbReference>
<evidence type="ECO:0000256" key="7">
    <source>
        <dbReference type="ARBA" id="ARBA00023014"/>
    </source>
</evidence>
<evidence type="ECO:0000256" key="10">
    <source>
        <dbReference type="RuleBase" id="RU364133"/>
    </source>
</evidence>
<dbReference type="AlphaFoldDB" id="A0AAD5XM70"/>
<dbReference type="Gene3D" id="3.40.50.11840">
    <property type="entry name" value="Diphthamide synthesis DPH1/DPH2 domain 1"/>
    <property type="match status" value="1"/>
</dbReference>
<keyword evidence="10" id="KW-0963">Cytoplasm</keyword>
<dbReference type="GO" id="GO:0046872">
    <property type="term" value="F:metal ion binding"/>
    <property type="evidence" value="ECO:0007669"/>
    <property type="project" value="UniProtKB-KW"/>
</dbReference>